<dbReference type="EMBL" id="CM042025">
    <property type="protein sequence ID" value="KAI3807687.1"/>
    <property type="molecule type" value="Genomic_DNA"/>
</dbReference>
<reference evidence="2" key="1">
    <citation type="journal article" date="2022" name="Mol. Ecol. Resour.">
        <title>The genomes of chicory, endive, great burdock and yacon provide insights into Asteraceae palaeo-polyploidization history and plant inulin production.</title>
        <authorList>
            <person name="Fan W."/>
            <person name="Wang S."/>
            <person name="Wang H."/>
            <person name="Wang A."/>
            <person name="Jiang F."/>
            <person name="Liu H."/>
            <person name="Zhao H."/>
            <person name="Xu D."/>
            <person name="Zhang Y."/>
        </authorList>
    </citation>
    <scope>NUCLEOTIDE SEQUENCE [LARGE SCALE GENOMIC DNA]</scope>
    <source>
        <strain evidence="2">cv. Yunnan</strain>
    </source>
</reference>
<accession>A0ACB9IKS7</accession>
<dbReference type="Proteomes" id="UP001056120">
    <property type="component" value="Linkage Group LG08"/>
</dbReference>
<evidence type="ECO:0000313" key="1">
    <source>
        <dbReference type="EMBL" id="KAI3807687.1"/>
    </source>
</evidence>
<name>A0ACB9IKS7_9ASTR</name>
<sequence>MADGLEIYKFGSSQYIVAALAKKGYNQAFSCSDDEPHSPSPVVWSEQFPTWISKQNLDELFFFFSAGWNWK</sequence>
<comment type="caution">
    <text evidence="1">The sequence shown here is derived from an EMBL/GenBank/DDBJ whole genome shotgun (WGS) entry which is preliminary data.</text>
</comment>
<evidence type="ECO:0000313" key="2">
    <source>
        <dbReference type="Proteomes" id="UP001056120"/>
    </source>
</evidence>
<organism evidence="1 2">
    <name type="scientific">Smallanthus sonchifolius</name>
    <dbReference type="NCBI Taxonomy" id="185202"/>
    <lineage>
        <taxon>Eukaryota</taxon>
        <taxon>Viridiplantae</taxon>
        <taxon>Streptophyta</taxon>
        <taxon>Embryophyta</taxon>
        <taxon>Tracheophyta</taxon>
        <taxon>Spermatophyta</taxon>
        <taxon>Magnoliopsida</taxon>
        <taxon>eudicotyledons</taxon>
        <taxon>Gunneridae</taxon>
        <taxon>Pentapetalae</taxon>
        <taxon>asterids</taxon>
        <taxon>campanulids</taxon>
        <taxon>Asterales</taxon>
        <taxon>Asteraceae</taxon>
        <taxon>Asteroideae</taxon>
        <taxon>Heliantheae alliance</taxon>
        <taxon>Millerieae</taxon>
        <taxon>Smallanthus</taxon>
    </lineage>
</organism>
<proteinExistence type="predicted"/>
<reference evidence="1 2" key="2">
    <citation type="journal article" date="2022" name="Mol. Ecol. Resour.">
        <title>The genomes of chicory, endive, great burdock and yacon provide insights into Asteraceae paleo-polyploidization history and plant inulin production.</title>
        <authorList>
            <person name="Fan W."/>
            <person name="Wang S."/>
            <person name="Wang H."/>
            <person name="Wang A."/>
            <person name="Jiang F."/>
            <person name="Liu H."/>
            <person name="Zhao H."/>
            <person name="Xu D."/>
            <person name="Zhang Y."/>
        </authorList>
    </citation>
    <scope>NUCLEOTIDE SEQUENCE [LARGE SCALE GENOMIC DNA]</scope>
    <source>
        <strain evidence="2">cv. Yunnan</strain>
        <tissue evidence="1">Leaves</tissue>
    </source>
</reference>
<protein>
    <submittedName>
        <fullName evidence="1">Uncharacterized protein</fullName>
    </submittedName>
</protein>
<keyword evidence="2" id="KW-1185">Reference proteome</keyword>
<gene>
    <name evidence="1" type="ORF">L1987_23621</name>
</gene>